<dbReference type="eggNOG" id="ENOG502QQNE">
    <property type="taxonomic scope" value="Eukaryota"/>
</dbReference>
<proteinExistence type="inferred from homology"/>
<dbReference type="InterPro" id="IPR012094">
    <property type="entry name" value="tRNA_Ile_lys_synt"/>
</dbReference>
<dbReference type="PANTHER" id="PTHR43033:SF1">
    <property type="entry name" value="TRNA(ILE)-LYSIDINE SYNTHASE-RELATED"/>
    <property type="match status" value="1"/>
</dbReference>
<keyword evidence="5" id="KW-0067">ATP-binding</keyword>
<protein>
    <recommendedName>
        <fullName evidence="1">tRNA(Ile)-lysidine synthetase</fullName>
        <ecNumber evidence="1">6.3.4.19</ecNumber>
    </recommendedName>
</protein>
<dbReference type="EC" id="6.3.4.19" evidence="1"/>
<evidence type="ECO:0000259" key="7">
    <source>
        <dbReference type="Pfam" id="PF01171"/>
    </source>
</evidence>
<dbReference type="OrthoDB" id="434144at2759"/>
<evidence type="ECO:0000256" key="5">
    <source>
        <dbReference type="ARBA" id="ARBA00022840"/>
    </source>
</evidence>
<dbReference type="Pfam" id="PF01171">
    <property type="entry name" value="ATP_bind_3"/>
    <property type="match status" value="1"/>
</dbReference>
<dbReference type="EMBL" id="KB446543">
    <property type="protein sequence ID" value="EME40936.1"/>
    <property type="molecule type" value="Genomic_DNA"/>
</dbReference>
<dbReference type="Proteomes" id="UP000016933">
    <property type="component" value="Unassembled WGS sequence"/>
</dbReference>
<keyword evidence="9" id="KW-1185">Reference proteome</keyword>
<dbReference type="CDD" id="cd01992">
    <property type="entry name" value="TilS_N"/>
    <property type="match status" value="1"/>
</dbReference>
<reference evidence="8 9" key="2">
    <citation type="journal article" date="2012" name="PLoS Pathog.">
        <title>Diverse lifestyles and strategies of plant pathogenesis encoded in the genomes of eighteen Dothideomycetes fungi.</title>
        <authorList>
            <person name="Ohm R.A."/>
            <person name="Feau N."/>
            <person name="Henrissat B."/>
            <person name="Schoch C.L."/>
            <person name="Horwitz B.A."/>
            <person name="Barry K.W."/>
            <person name="Condon B.J."/>
            <person name="Copeland A.C."/>
            <person name="Dhillon B."/>
            <person name="Glaser F."/>
            <person name="Hesse C.N."/>
            <person name="Kosti I."/>
            <person name="LaButti K."/>
            <person name="Lindquist E.A."/>
            <person name="Lucas S."/>
            <person name="Salamov A.A."/>
            <person name="Bradshaw R.E."/>
            <person name="Ciuffetti L."/>
            <person name="Hamelin R.C."/>
            <person name="Kema G.H.J."/>
            <person name="Lawrence C."/>
            <person name="Scott J.A."/>
            <person name="Spatafora J.W."/>
            <person name="Turgeon B.G."/>
            <person name="de Wit P.J.G.M."/>
            <person name="Zhong S."/>
            <person name="Goodwin S.B."/>
            <person name="Grigoriev I.V."/>
        </authorList>
    </citation>
    <scope>NUCLEOTIDE SEQUENCE [LARGE SCALE GENOMIC DNA]</scope>
    <source>
        <strain evidence="9">NZE10 / CBS 128990</strain>
    </source>
</reference>
<dbReference type="GO" id="GO:0005524">
    <property type="term" value="F:ATP binding"/>
    <property type="evidence" value="ECO:0007669"/>
    <property type="project" value="UniProtKB-KW"/>
</dbReference>
<comment type="catalytic activity">
    <reaction evidence="6">
        <text>cytidine(34) in tRNA(Ile2) + L-lysine + ATP = lysidine(34) in tRNA(Ile2) + AMP + diphosphate + H(+)</text>
        <dbReference type="Rhea" id="RHEA:43744"/>
        <dbReference type="Rhea" id="RHEA-COMP:10625"/>
        <dbReference type="Rhea" id="RHEA-COMP:10670"/>
        <dbReference type="ChEBI" id="CHEBI:15378"/>
        <dbReference type="ChEBI" id="CHEBI:30616"/>
        <dbReference type="ChEBI" id="CHEBI:32551"/>
        <dbReference type="ChEBI" id="CHEBI:33019"/>
        <dbReference type="ChEBI" id="CHEBI:82748"/>
        <dbReference type="ChEBI" id="CHEBI:83665"/>
        <dbReference type="ChEBI" id="CHEBI:456215"/>
        <dbReference type="EC" id="6.3.4.19"/>
    </reaction>
</comment>
<evidence type="ECO:0000256" key="3">
    <source>
        <dbReference type="ARBA" id="ARBA00022694"/>
    </source>
</evidence>
<evidence type="ECO:0000256" key="1">
    <source>
        <dbReference type="ARBA" id="ARBA00013267"/>
    </source>
</evidence>
<organism evidence="8 9">
    <name type="scientific">Dothistroma septosporum (strain NZE10 / CBS 128990)</name>
    <name type="common">Red band needle blight fungus</name>
    <name type="synonym">Mycosphaerella pini</name>
    <dbReference type="NCBI Taxonomy" id="675120"/>
    <lineage>
        <taxon>Eukaryota</taxon>
        <taxon>Fungi</taxon>
        <taxon>Dikarya</taxon>
        <taxon>Ascomycota</taxon>
        <taxon>Pezizomycotina</taxon>
        <taxon>Dothideomycetes</taxon>
        <taxon>Dothideomycetidae</taxon>
        <taxon>Mycosphaerellales</taxon>
        <taxon>Mycosphaerellaceae</taxon>
        <taxon>Dothistroma</taxon>
    </lineage>
</organism>
<feature type="domain" description="tRNA(Ile)-lysidine/2-thiocytidine synthase N-terminal" evidence="7">
    <location>
        <begin position="35"/>
        <end position="267"/>
    </location>
</feature>
<evidence type="ECO:0000313" key="9">
    <source>
        <dbReference type="Proteomes" id="UP000016933"/>
    </source>
</evidence>
<keyword evidence="4" id="KW-0547">Nucleotide-binding</keyword>
<evidence type="ECO:0000256" key="2">
    <source>
        <dbReference type="ARBA" id="ARBA00022598"/>
    </source>
</evidence>
<evidence type="ECO:0000256" key="6">
    <source>
        <dbReference type="ARBA" id="ARBA00048539"/>
    </source>
</evidence>
<name>N1PHY7_DOTSN</name>
<sequence>MPNPNSEQALQTILREVKHAIRGLFPTNIKPQRLGLAISGGVDSMALATLTKIIKEDSTFPHTFTGFIVDHRLREDSSEEAILVAKSLKQLDIEPMILNLDWNGHGDPRELNNFESVARTLRYQALGIACAAKKIPHLIFGHHADDQAETVISRAIDGYTGLGLRGISSHAPIPECQGIHGVDHSGSPRVSDGLERLQVPLQPKARMNYSLGGPKIAVEQGGVSIHRPLLDYTKQQLKLICHSYGTPWHEDVTNLDRTLTIRNSVRHLQEGSLLPTALLRPRAVETAEKVRRRKSRIEDDAQKMFEMTPIDLDLSSGKAVATISKVCQERDDAPYDYHIKAAFVRKLLLLVSPGAYVSLQDLDQCIDLVFASSEMLDDSSPRDSHMTQVSGVLVIRAGTARNALHRSITLQRQPPARAEREGAVKIRFVNPRGSWSQWLLWDHRYWIRVYEDVVARNGNTTMHVGHLTPGSLGALRKRLKNDGHSMLGLKQALSLVPEKVRWTVPAIVARSEREDRVVGLPTLRWVDKCWELGEFPLHSRRWEIRYKNIDFPNKDCHKLIQ</sequence>
<dbReference type="InterPro" id="IPR012795">
    <property type="entry name" value="tRNA_Ile_lys_synt_N"/>
</dbReference>
<keyword evidence="3" id="KW-0819">tRNA processing</keyword>
<dbReference type="HOGENOM" id="CLU_015599_1_0_1"/>
<evidence type="ECO:0000256" key="4">
    <source>
        <dbReference type="ARBA" id="ARBA00022741"/>
    </source>
</evidence>
<dbReference type="AlphaFoldDB" id="N1PHY7"/>
<accession>N1PHY7</accession>
<dbReference type="HAMAP" id="MF_01161">
    <property type="entry name" value="tRNA_Ile_lys_synt"/>
    <property type="match status" value="1"/>
</dbReference>
<dbReference type="SUPFAM" id="SSF52402">
    <property type="entry name" value="Adenine nucleotide alpha hydrolases-like"/>
    <property type="match status" value="1"/>
</dbReference>
<keyword evidence="2" id="KW-0436">Ligase</keyword>
<dbReference type="GO" id="GO:0008033">
    <property type="term" value="P:tRNA processing"/>
    <property type="evidence" value="ECO:0007669"/>
    <property type="project" value="UniProtKB-KW"/>
</dbReference>
<dbReference type="PANTHER" id="PTHR43033">
    <property type="entry name" value="TRNA(ILE)-LYSIDINE SYNTHASE-RELATED"/>
    <property type="match status" value="1"/>
</dbReference>
<gene>
    <name evidence="8" type="ORF">DOTSEDRAFT_56007</name>
</gene>
<dbReference type="InterPro" id="IPR014729">
    <property type="entry name" value="Rossmann-like_a/b/a_fold"/>
</dbReference>
<dbReference type="STRING" id="675120.N1PHY7"/>
<dbReference type="Gene3D" id="3.40.50.620">
    <property type="entry name" value="HUPs"/>
    <property type="match status" value="1"/>
</dbReference>
<reference evidence="9" key="1">
    <citation type="journal article" date="2012" name="PLoS Genet.">
        <title>The genomes of the fungal plant pathogens Cladosporium fulvum and Dothistroma septosporum reveal adaptation to different hosts and lifestyles but also signatures of common ancestry.</title>
        <authorList>
            <person name="de Wit P.J.G.M."/>
            <person name="van der Burgt A."/>
            <person name="Oekmen B."/>
            <person name="Stergiopoulos I."/>
            <person name="Abd-Elsalam K.A."/>
            <person name="Aerts A.L."/>
            <person name="Bahkali A.H."/>
            <person name="Beenen H.G."/>
            <person name="Chettri P."/>
            <person name="Cox M.P."/>
            <person name="Datema E."/>
            <person name="de Vries R.P."/>
            <person name="Dhillon B."/>
            <person name="Ganley A.R."/>
            <person name="Griffiths S.A."/>
            <person name="Guo Y."/>
            <person name="Hamelin R.C."/>
            <person name="Henrissat B."/>
            <person name="Kabir M.S."/>
            <person name="Jashni M.K."/>
            <person name="Kema G."/>
            <person name="Klaubauf S."/>
            <person name="Lapidus A."/>
            <person name="Levasseur A."/>
            <person name="Lindquist E."/>
            <person name="Mehrabi R."/>
            <person name="Ohm R.A."/>
            <person name="Owen T.J."/>
            <person name="Salamov A."/>
            <person name="Schwelm A."/>
            <person name="Schijlen E."/>
            <person name="Sun H."/>
            <person name="van den Burg H.A."/>
            <person name="van Ham R.C.H.J."/>
            <person name="Zhang S."/>
            <person name="Goodwin S.B."/>
            <person name="Grigoriev I.V."/>
            <person name="Collemare J."/>
            <person name="Bradshaw R.E."/>
        </authorList>
    </citation>
    <scope>NUCLEOTIDE SEQUENCE [LARGE SCALE GENOMIC DNA]</scope>
    <source>
        <strain evidence="9">NZE10 / CBS 128990</strain>
    </source>
</reference>
<dbReference type="GO" id="GO:0032267">
    <property type="term" value="F:tRNA(Ile)-lysidine synthase activity"/>
    <property type="evidence" value="ECO:0007669"/>
    <property type="project" value="UniProtKB-EC"/>
</dbReference>
<evidence type="ECO:0000313" key="8">
    <source>
        <dbReference type="EMBL" id="EME40936.1"/>
    </source>
</evidence>
<dbReference type="OMA" id="HRYWIRV"/>
<dbReference type="InterPro" id="IPR011063">
    <property type="entry name" value="TilS/TtcA_N"/>
</dbReference>